<evidence type="ECO:0000256" key="2">
    <source>
        <dbReference type="PROSITE-ProRule" id="PRU00302"/>
    </source>
</evidence>
<keyword evidence="2" id="KW-0768">Sushi</keyword>
<protein>
    <recommendedName>
        <fullName evidence="5">Sushi domain-containing protein</fullName>
    </recommendedName>
</protein>
<evidence type="ECO:0000313" key="6">
    <source>
        <dbReference type="EMBL" id="GIY24783.1"/>
    </source>
</evidence>
<gene>
    <name evidence="6" type="ORF">CDAR_229211</name>
</gene>
<dbReference type="AlphaFoldDB" id="A0AAV4RY87"/>
<feature type="domain" description="Sushi" evidence="5">
    <location>
        <begin position="83"/>
        <end position="151"/>
    </location>
</feature>
<sequence length="239" mass="27337">MKSLAIILFFLAIFLTSTFVQGAGVPYEDEEDSKRDDSSFVNQGSDKRNPPENLAVDSAISVVHEENSNRQPNFDDAVPPPACTCTYTGRNYKVIAYYGTDILENGQEVKKNEKVKFQCHDFGIYRLIGKKEITCEDCRPWHLAEYPNCVAPARVMPKRKQWKLETMLTTMEDNVKAHDSERKRIARSKPETRARQNALQRERRALKRQQAINPHDDNIKHTKCVQTPSLYSPSCSCPL</sequence>
<feature type="region of interest" description="Disordered" evidence="3">
    <location>
        <begin position="26"/>
        <end position="52"/>
    </location>
</feature>
<reference evidence="6 7" key="1">
    <citation type="submission" date="2021-06" db="EMBL/GenBank/DDBJ databases">
        <title>Caerostris darwini draft genome.</title>
        <authorList>
            <person name="Kono N."/>
            <person name="Arakawa K."/>
        </authorList>
    </citation>
    <scope>NUCLEOTIDE SEQUENCE [LARGE SCALE GENOMIC DNA]</scope>
</reference>
<comment type="caution">
    <text evidence="6">The sequence shown here is derived from an EMBL/GenBank/DDBJ whole genome shotgun (WGS) entry which is preliminary data.</text>
</comment>
<keyword evidence="7" id="KW-1185">Reference proteome</keyword>
<feature type="region of interest" description="Disordered" evidence="3">
    <location>
        <begin position="177"/>
        <end position="198"/>
    </location>
</feature>
<dbReference type="Gene3D" id="2.10.70.10">
    <property type="entry name" value="Complement Module, domain 1"/>
    <property type="match status" value="1"/>
</dbReference>
<dbReference type="InterPro" id="IPR000436">
    <property type="entry name" value="Sushi_SCR_CCP_dom"/>
</dbReference>
<feature type="compositionally biased region" description="Basic and acidic residues" evidence="3">
    <location>
        <begin position="177"/>
        <end position="194"/>
    </location>
</feature>
<keyword evidence="1" id="KW-1015">Disulfide bond</keyword>
<evidence type="ECO:0000256" key="1">
    <source>
        <dbReference type="ARBA" id="ARBA00023157"/>
    </source>
</evidence>
<evidence type="ECO:0000259" key="5">
    <source>
        <dbReference type="PROSITE" id="PS50923"/>
    </source>
</evidence>
<comment type="caution">
    <text evidence="2">Lacks conserved residue(s) required for the propagation of feature annotation.</text>
</comment>
<evidence type="ECO:0000256" key="4">
    <source>
        <dbReference type="SAM" id="SignalP"/>
    </source>
</evidence>
<accession>A0AAV4RY87</accession>
<evidence type="ECO:0000313" key="7">
    <source>
        <dbReference type="Proteomes" id="UP001054837"/>
    </source>
</evidence>
<name>A0AAV4RY87_9ARAC</name>
<dbReference type="Proteomes" id="UP001054837">
    <property type="component" value="Unassembled WGS sequence"/>
</dbReference>
<evidence type="ECO:0000256" key="3">
    <source>
        <dbReference type="SAM" id="MobiDB-lite"/>
    </source>
</evidence>
<dbReference type="EMBL" id="BPLQ01006741">
    <property type="protein sequence ID" value="GIY24783.1"/>
    <property type="molecule type" value="Genomic_DNA"/>
</dbReference>
<feature type="chain" id="PRO_5043663307" description="Sushi domain-containing protein" evidence="4">
    <location>
        <begin position="23"/>
        <end position="239"/>
    </location>
</feature>
<keyword evidence="4" id="KW-0732">Signal</keyword>
<dbReference type="PROSITE" id="PS50923">
    <property type="entry name" value="SUSHI"/>
    <property type="match status" value="1"/>
</dbReference>
<organism evidence="6 7">
    <name type="scientific">Caerostris darwini</name>
    <dbReference type="NCBI Taxonomy" id="1538125"/>
    <lineage>
        <taxon>Eukaryota</taxon>
        <taxon>Metazoa</taxon>
        <taxon>Ecdysozoa</taxon>
        <taxon>Arthropoda</taxon>
        <taxon>Chelicerata</taxon>
        <taxon>Arachnida</taxon>
        <taxon>Araneae</taxon>
        <taxon>Araneomorphae</taxon>
        <taxon>Entelegynae</taxon>
        <taxon>Araneoidea</taxon>
        <taxon>Araneidae</taxon>
        <taxon>Caerostris</taxon>
    </lineage>
</organism>
<proteinExistence type="predicted"/>
<feature type="signal peptide" evidence="4">
    <location>
        <begin position="1"/>
        <end position="22"/>
    </location>
</feature>